<name>A0A433ZZN0_9FLAO</name>
<dbReference type="AlphaFoldDB" id="A0A433ZZN0"/>
<gene>
    <name evidence="1" type="ORF">D0817_25755</name>
</gene>
<feature type="non-terminal residue" evidence="1">
    <location>
        <position position="1"/>
    </location>
</feature>
<evidence type="ECO:0000313" key="2">
    <source>
        <dbReference type="Proteomes" id="UP000288102"/>
    </source>
</evidence>
<dbReference type="Proteomes" id="UP000288102">
    <property type="component" value="Unassembled WGS sequence"/>
</dbReference>
<comment type="caution">
    <text evidence="1">The sequence shown here is derived from an EMBL/GenBank/DDBJ whole genome shotgun (WGS) entry which is preliminary data.</text>
</comment>
<proteinExistence type="predicted"/>
<sequence length="101" mass="11221">NVDEDDIDDLLKVGVGNLLKLNEFYDVGDWSQSRDLIGSIYPEKFTISENQLRTTRVNEVVSVIYLINSRISTNKKGTKKTFSSLSHVVAGTGLEPVTFGL</sequence>
<organism evidence="1 2">
    <name type="scientific">Flavobacterium cupreum</name>
    <dbReference type="NCBI Taxonomy" id="2133766"/>
    <lineage>
        <taxon>Bacteria</taxon>
        <taxon>Pseudomonadati</taxon>
        <taxon>Bacteroidota</taxon>
        <taxon>Flavobacteriia</taxon>
        <taxon>Flavobacteriales</taxon>
        <taxon>Flavobacteriaceae</taxon>
        <taxon>Flavobacterium</taxon>
    </lineage>
</organism>
<accession>A0A433ZZN0</accession>
<keyword evidence="2" id="KW-1185">Reference proteome</keyword>
<reference evidence="2" key="1">
    <citation type="journal article" date="2019" name="Syst. Appl. Microbiol.">
        <title>Flavobacterium circumlabens sp. nov. and Flavobacterium cupreum sp. nov., two psychrotrophic species isolated from Antarctic environmental samples.</title>
        <authorList>
            <person name="Kralova S."/>
            <person name="Busse H.-J."/>
            <person name="Svec P."/>
            <person name="Maslanova I."/>
            <person name="Stankova E."/>
            <person name="Bartak M."/>
            <person name="Sedlacek I."/>
        </authorList>
    </citation>
    <scope>NUCLEOTIDE SEQUENCE [LARGE SCALE GENOMIC DNA]</scope>
    <source>
        <strain evidence="2">CCM 8825</strain>
    </source>
</reference>
<evidence type="ECO:0000313" key="1">
    <source>
        <dbReference type="EMBL" id="RUT67571.1"/>
    </source>
</evidence>
<protein>
    <submittedName>
        <fullName evidence="1">Recombinase family protein</fullName>
    </submittedName>
</protein>
<dbReference type="EMBL" id="QWDM01000182">
    <property type="protein sequence ID" value="RUT67571.1"/>
    <property type="molecule type" value="Genomic_DNA"/>
</dbReference>